<reference evidence="3 4" key="1">
    <citation type="submission" date="2024-09" db="EMBL/GenBank/DDBJ databases">
        <title>Genome sequencing and assembly of Phytophthora oleae, isolate VK10A, causative agent of rot of olive drupes.</title>
        <authorList>
            <person name="Conti Taguali S."/>
            <person name="Riolo M."/>
            <person name="La Spada F."/>
            <person name="Cacciola S.O."/>
            <person name="Dionisio G."/>
        </authorList>
    </citation>
    <scope>NUCLEOTIDE SEQUENCE [LARGE SCALE GENOMIC DNA]</scope>
    <source>
        <strain evidence="3 4">VK10A</strain>
    </source>
</reference>
<sequence length="180" mass="20065">MFYCCGTISVVIGLLTCSNVSWNKPFKSGLRSLWFSRLRDQLVEYRGGSDQRERKRLQLQNAIHKARQELTQANADIEVARLRQHHTEEVFKLKPPSRSDITHWVSPCWGYLSASTIINGFRKVGILNDTRVVEDGASFDVIESGIVQELECCKLASGDVDSDDDIGSGDELGSGSEDDA</sequence>
<organism evidence="3 4">
    <name type="scientific">Phytophthora oleae</name>
    <dbReference type="NCBI Taxonomy" id="2107226"/>
    <lineage>
        <taxon>Eukaryota</taxon>
        <taxon>Sar</taxon>
        <taxon>Stramenopiles</taxon>
        <taxon>Oomycota</taxon>
        <taxon>Peronosporomycetes</taxon>
        <taxon>Peronosporales</taxon>
        <taxon>Peronosporaceae</taxon>
        <taxon>Phytophthora</taxon>
    </lineage>
</organism>
<evidence type="ECO:0000256" key="1">
    <source>
        <dbReference type="SAM" id="Coils"/>
    </source>
</evidence>
<keyword evidence="1" id="KW-0175">Coiled coil</keyword>
<keyword evidence="4" id="KW-1185">Reference proteome</keyword>
<evidence type="ECO:0000313" key="3">
    <source>
        <dbReference type="EMBL" id="KAL3665292.1"/>
    </source>
</evidence>
<gene>
    <name evidence="3" type="ORF">V7S43_009920</name>
</gene>
<feature type="compositionally biased region" description="Low complexity" evidence="2">
    <location>
        <begin position="169"/>
        <end position="180"/>
    </location>
</feature>
<protein>
    <submittedName>
        <fullName evidence="3">Uncharacterized protein</fullName>
    </submittedName>
</protein>
<evidence type="ECO:0000313" key="4">
    <source>
        <dbReference type="Proteomes" id="UP001632037"/>
    </source>
</evidence>
<evidence type="ECO:0000256" key="2">
    <source>
        <dbReference type="SAM" id="MobiDB-lite"/>
    </source>
</evidence>
<comment type="caution">
    <text evidence="3">The sequence shown here is derived from an EMBL/GenBank/DDBJ whole genome shotgun (WGS) entry which is preliminary data.</text>
</comment>
<dbReference type="AlphaFoldDB" id="A0ABD3FFW1"/>
<name>A0ABD3FFW1_9STRA</name>
<proteinExistence type="predicted"/>
<feature type="coiled-coil region" evidence="1">
    <location>
        <begin position="49"/>
        <end position="83"/>
    </location>
</feature>
<dbReference type="EMBL" id="JBIMZQ010000021">
    <property type="protein sequence ID" value="KAL3665292.1"/>
    <property type="molecule type" value="Genomic_DNA"/>
</dbReference>
<dbReference type="Proteomes" id="UP001632037">
    <property type="component" value="Unassembled WGS sequence"/>
</dbReference>
<accession>A0ABD3FFW1</accession>
<feature type="region of interest" description="Disordered" evidence="2">
    <location>
        <begin position="159"/>
        <end position="180"/>
    </location>
</feature>